<dbReference type="OrthoDB" id="9808290at2"/>
<dbReference type="Proteomes" id="UP000244069">
    <property type="component" value="Unassembled WGS sequence"/>
</dbReference>
<name>A0A2T6ANM2_9RHOB</name>
<dbReference type="PANTHER" id="PTHR37953:SF1">
    <property type="entry name" value="UPF0127 PROTEIN MJ1496"/>
    <property type="match status" value="1"/>
</dbReference>
<accession>A0A2T6ANM2</accession>
<gene>
    <name evidence="1" type="ORF">C8N44_12264</name>
</gene>
<dbReference type="Gene3D" id="2.60.120.1140">
    <property type="entry name" value="Protein of unknown function DUF192"/>
    <property type="match status" value="1"/>
</dbReference>
<evidence type="ECO:0000313" key="2">
    <source>
        <dbReference type="Proteomes" id="UP000244069"/>
    </source>
</evidence>
<dbReference type="RefSeq" id="WP_107977857.1">
    <property type="nucleotide sequence ID" value="NZ_BMEZ01000022.1"/>
</dbReference>
<sequence>MGNRTWGIALLLTGVLGLGSVAEASCRDDTVWLRGDFGSARFSVEVADNNAERAQGLMHVESMPASRGMLFVYQREQPVAFWMKNTLIPLDMVFADAEGRVIKVHDNAVPGDLTGIPSDAPAQFVLEINGGMAESLGIAPGAEMQHPAIENAAWPCE</sequence>
<organism evidence="1 2">
    <name type="scientific">Allosediminivita pacifica</name>
    <dbReference type="NCBI Taxonomy" id="1267769"/>
    <lineage>
        <taxon>Bacteria</taxon>
        <taxon>Pseudomonadati</taxon>
        <taxon>Pseudomonadota</taxon>
        <taxon>Alphaproteobacteria</taxon>
        <taxon>Rhodobacterales</taxon>
        <taxon>Paracoccaceae</taxon>
        <taxon>Allosediminivita</taxon>
    </lineage>
</organism>
<keyword evidence="2" id="KW-1185">Reference proteome</keyword>
<dbReference type="EMBL" id="QBKN01000022">
    <property type="protein sequence ID" value="PTX45408.1"/>
    <property type="molecule type" value="Genomic_DNA"/>
</dbReference>
<evidence type="ECO:0008006" key="3">
    <source>
        <dbReference type="Google" id="ProtNLM"/>
    </source>
</evidence>
<reference evidence="1 2" key="1">
    <citation type="submission" date="2018-04" db="EMBL/GenBank/DDBJ databases">
        <title>Genomic Encyclopedia of Archaeal and Bacterial Type Strains, Phase II (KMG-II): from individual species to whole genera.</title>
        <authorList>
            <person name="Goeker M."/>
        </authorList>
    </citation>
    <scope>NUCLEOTIDE SEQUENCE [LARGE SCALE GENOMIC DNA]</scope>
    <source>
        <strain evidence="1 2">DSM 29329</strain>
    </source>
</reference>
<proteinExistence type="predicted"/>
<evidence type="ECO:0000313" key="1">
    <source>
        <dbReference type="EMBL" id="PTX45408.1"/>
    </source>
</evidence>
<dbReference type="InterPro" id="IPR003795">
    <property type="entry name" value="DUF192"/>
</dbReference>
<dbReference type="PANTHER" id="PTHR37953">
    <property type="entry name" value="UPF0127 PROTEIN MJ1496"/>
    <property type="match status" value="1"/>
</dbReference>
<protein>
    <recommendedName>
        <fullName evidence="3">DUF192 domain-containing protein</fullName>
    </recommendedName>
</protein>
<comment type="caution">
    <text evidence="1">The sequence shown here is derived from an EMBL/GenBank/DDBJ whole genome shotgun (WGS) entry which is preliminary data.</text>
</comment>
<dbReference type="InterPro" id="IPR038695">
    <property type="entry name" value="Saro_0823-like_sf"/>
</dbReference>
<dbReference type="Pfam" id="PF02643">
    <property type="entry name" value="DUF192"/>
    <property type="match status" value="1"/>
</dbReference>
<dbReference type="AlphaFoldDB" id="A0A2T6ANM2"/>